<sequence length="315" mass="34858">MRVVATDDFSAAPGLRSAQTFASTMAGHMGAPVRRSFMRRTDDQQRTPLEDLMTSARQVAGGRGGRTRLALLLSLWWVSARPDEGGAHTSQRTTTWWTDLLGLPDPRHGARIINANLKELTTRRFITTSPGDPGRPKTVTLLDEHGTGQLYRRPDGTDGDYFRIPEQLWTTGLIGRLSGPALVMYLAMLYHHRRVPTDKPGQFTTRPVWFTARSFHALHGLSEDTRLAGIRDLHQLGVLTIDTVSIDPSGQPGGGGIRRQRRHLTLLPAYQPPLPDTKPHPGSTPETPPAPVSVTPTPEFSQVVDALKRRRPSQR</sequence>
<feature type="region of interest" description="Disordered" evidence="1">
    <location>
        <begin position="269"/>
        <end position="315"/>
    </location>
</feature>
<evidence type="ECO:0000313" key="3">
    <source>
        <dbReference type="Proteomes" id="UP000179636"/>
    </source>
</evidence>
<reference evidence="2 3" key="1">
    <citation type="submission" date="2016-10" db="EMBL/GenBank/DDBJ databases">
        <title>Evaluation of Human, Animal and Environmental Mycobacterium chelonae Isolates by Core Genome Phylogenomic Analysis, Targeted Gene Comparison, and Anti-microbial Susceptibility Patterns: A Tale of Mistaken Identities.</title>
        <authorList>
            <person name="Fogelson S.B."/>
            <person name="Camus A.C."/>
            <person name="Lorenz W."/>
            <person name="Vasireddy R."/>
            <person name="Vasireddy S."/>
            <person name="Smith T."/>
            <person name="Brown-Elliott B.A."/>
            <person name="Wallace R.J.Jr."/>
            <person name="Hasan N.A."/>
            <person name="Reischl U."/>
            <person name="Sanchez S."/>
        </authorList>
    </citation>
    <scope>NUCLEOTIDE SEQUENCE [LARGE SCALE GENOMIC DNA]</scope>
    <source>
        <strain evidence="2 3">24999</strain>
    </source>
</reference>
<dbReference type="EMBL" id="MLHV01000033">
    <property type="protein sequence ID" value="OHT91058.1"/>
    <property type="molecule type" value="Genomic_DNA"/>
</dbReference>
<evidence type="ECO:0000256" key="1">
    <source>
        <dbReference type="SAM" id="MobiDB-lite"/>
    </source>
</evidence>
<organism evidence="2 3">
    <name type="scientific">Mycobacterium syngnathidarum</name>
    <dbReference type="NCBI Taxonomy" id="1908205"/>
    <lineage>
        <taxon>Bacteria</taxon>
        <taxon>Bacillati</taxon>
        <taxon>Actinomycetota</taxon>
        <taxon>Actinomycetes</taxon>
        <taxon>Mycobacteriales</taxon>
        <taxon>Mycobacteriaceae</taxon>
        <taxon>Mycobacterium</taxon>
    </lineage>
</organism>
<keyword evidence="3" id="KW-1185">Reference proteome</keyword>
<dbReference type="Proteomes" id="UP000179636">
    <property type="component" value="Unassembled WGS sequence"/>
</dbReference>
<evidence type="ECO:0000313" key="2">
    <source>
        <dbReference type="EMBL" id="OHT91058.1"/>
    </source>
</evidence>
<accession>A0A1S1JYS2</accession>
<protein>
    <submittedName>
        <fullName evidence="2">Uncharacterized protein</fullName>
    </submittedName>
</protein>
<gene>
    <name evidence="2" type="ORF">BKG61_25520</name>
</gene>
<comment type="caution">
    <text evidence="2">The sequence shown here is derived from an EMBL/GenBank/DDBJ whole genome shotgun (WGS) entry which is preliminary data.</text>
</comment>
<dbReference type="AlphaFoldDB" id="A0A1S1JYS2"/>
<name>A0A1S1JYS2_9MYCO</name>
<proteinExistence type="predicted"/>